<sequence length="1545" mass="176141">MTTPLNMSTRKRKRRNLSTSQKRHLESDAESILCRSSENDQDIPPDIMKRVGLAHYNDCDLSWTPHTPPPPTNYSEGHTIIIPLLKGGLEGVERLVTGWHVVGHLRFDGNFTGFSELLLYCDQLFLQWGIDAVQFIVKCSIGIDDRECYVSFSTNLKLSCDFNWESVDELYRLYRIGGAKFVCCLPFDVSSNRLTVLAVFGDFILQNERTLDDLPQKSSSLIKASLLQSLHPNVFTEPHDIVPGCSELERSLGNELNHVVTTIAAKILQFYKFVRVHQQYLLKGKATCDLPATIPLLTADLLDYQKRAVQWMLYKERADNWRDIEEEKEEEELQHVLWREVPVEGHSSLYYNLFTGRLSLVKFLMPSYSKGGILADEMGLGKTVEILALILIHQWSCGSSDIVKEYIQNNHSISGRNIDAEGFVSEGSSITLNHFNKSSSGAGENAGPIDVQNTGTDNLQGQLLAGTDVSQEEEEETLCTCGNPSNLYVQCDICSLWCHAPCVNYVKEKCEDFICIKCLYIKPIDCGSTLVIVPETLLYQWLAEISKHTVMDSAQIMVYNGVFKEYINPLHLISKDIILVTYETIRKELDRVRHHEFSIKLRRPKSYAYPPSPLLAIKWWRICLDEAQMVESSHSKATEMTCKLLSQNRWCVTGTPVERDLRDLYGLVNFLDYRPYSVNHWWNKLILLPYCKGDPRPIVALFSKMMWRNSKEDVADELNWPKLEEQEHSLSLSPVEAYYYQRQEEFCLKMFNAVSNQVSEASTSLSDLDSTLVNKLLRPLHKLRLACCHPQLVKNGYINFSSFKKRYMSMEELLKKMIVQAKQEGRESLRQLVAAINGMAGIHILNEKFQDAVDAYREAMYTWNNYKDDYECDRLQRIHTMENLSNLIKEGHSSHCCAVSDDQLDSLAAKLRSEYIKKQHNNVNAAVRALSVAASTVKSSLNKAYTIQDVHLKSEVLPLDNICHGPNEEAEVHVHVEEADDNIEINAEDLVEDTDDELNDDVEEADKEVEAKEVEHFTVTVINKAPEFHWWSSAVSWSIANDLSSELFSSLQYELNLFPDFIFGFHSLIGFQYSVLNFIDTLQNERERILHMLNNLTHSTTESDIVAATQCHFRIIQGAALCLFCKAENALKNYEKLLFSQYQIRTDDNASSRSSSVYERLLKCMLSFLITKSGPLSLIESGKSYMNYLESLRNEFKFVTRLWMAAEQQIRAYDELSMAAKRFKLLPSSGSDHMQINDIFLSHSELSSKRLEFESDAKMSKLSLERNLRQLTYLRNLTKTNDSEEPSNCPICTGPLQRNDGWAVLPCGHCYCLECIYSLICRHAPSSHQPVFLQIEEAISRKVQLSCPMCREKLSSHEINFVKSSLLEEESLPLLKGSYSTKIAAVTGILLKIKQNEPSTKSLVFSSSMQVLNFISHALFENDIDHAFLTNKKQYQVNLKKFKTSLTLNVLLMHLSSGSKGLNIVEATRVILVEPFLNIGAELQAIGRVHRMGQTKPVVVHKFYVKNSVEERIKEMMSNSAEMATSLSAKDKYGFTVDQLKKLFC</sequence>
<dbReference type="PROSITE" id="PS50089">
    <property type="entry name" value="ZF_RING_2"/>
    <property type="match status" value="1"/>
</dbReference>
<feature type="domain" description="Helicase ATP-binding" evidence="8">
    <location>
        <begin position="520"/>
        <end position="674"/>
    </location>
</feature>
<evidence type="ECO:0000256" key="2">
    <source>
        <dbReference type="ARBA" id="ARBA00022771"/>
    </source>
</evidence>
<dbReference type="Proteomes" id="UP000007879">
    <property type="component" value="Unassembled WGS sequence"/>
</dbReference>
<dbReference type="SUPFAM" id="SSF57850">
    <property type="entry name" value="RING/U-box"/>
    <property type="match status" value="1"/>
</dbReference>
<dbReference type="InterPro" id="IPR014001">
    <property type="entry name" value="Helicase_ATP-bd"/>
</dbReference>
<dbReference type="GO" id="GO:0006974">
    <property type="term" value="P:DNA damage response"/>
    <property type="evidence" value="ECO:0007669"/>
    <property type="project" value="TreeGrafter"/>
</dbReference>
<feature type="domain" description="RING-type" evidence="7">
    <location>
        <begin position="1289"/>
        <end position="1351"/>
    </location>
</feature>
<dbReference type="EnsemblMetazoa" id="XM_019993131.1">
    <property type="protein sequence ID" value="XP_019848690.1"/>
    <property type="gene ID" value="LOC105316717"/>
</dbReference>
<keyword evidence="11" id="KW-1185">Reference proteome</keyword>
<dbReference type="PANTHER" id="PTHR45865:SF1">
    <property type="entry name" value="E3 UBIQUITIN-PROTEIN LIGASE SHPRH"/>
    <property type="match status" value="1"/>
</dbReference>
<dbReference type="GO" id="GO:0016787">
    <property type="term" value="F:hydrolase activity"/>
    <property type="evidence" value="ECO:0007669"/>
    <property type="project" value="UniProtKB-KW"/>
</dbReference>
<evidence type="ECO:0000256" key="4">
    <source>
        <dbReference type="ARBA" id="ARBA00022833"/>
    </source>
</evidence>
<dbReference type="GO" id="GO:0000209">
    <property type="term" value="P:protein polyubiquitination"/>
    <property type="evidence" value="ECO:0007669"/>
    <property type="project" value="TreeGrafter"/>
</dbReference>
<feature type="domain" description="Helicase C-terminal" evidence="9">
    <location>
        <begin position="1385"/>
        <end position="1533"/>
    </location>
</feature>
<keyword evidence="2 5" id="KW-0863">Zinc-finger</keyword>
<dbReference type="PROSITE" id="PS51194">
    <property type="entry name" value="HELICASE_CTER"/>
    <property type="match status" value="1"/>
</dbReference>
<evidence type="ECO:0000256" key="5">
    <source>
        <dbReference type="PROSITE-ProRule" id="PRU00175"/>
    </source>
</evidence>
<evidence type="ECO:0000259" key="9">
    <source>
        <dbReference type="PROSITE" id="PS51194"/>
    </source>
</evidence>
<dbReference type="STRING" id="400682.A0A1X7VJ04"/>
<dbReference type="GO" id="GO:0061630">
    <property type="term" value="F:ubiquitin protein ligase activity"/>
    <property type="evidence" value="ECO:0007669"/>
    <property type="project" value="TreeGrafter"/>
</dbReference>
<dbReference type="Gene3D" id="3.30.40.10">
    <property type="entry name" value="Zinc/RING finger domain, C3HC4 (zinc finger)"/>
    <property type="match status" value="2"/>
</dbReference>
<dbReference type="SMART" id="SM00249">
    <property type="entry name" value="PHD"/>
    <property type="match status" value="1"/>
</dbReference>
<dbReference type="GO" id="GO:0008270">
    <property type="term" value="F:zinc ion binding"/>
    <property type="evidence" value="ECO:0007669"/>
    <property type="project" value="UniProtKB-KW"/>
</dbReference>
<dbReference type="PANTHER" id="PTHR45865">
    <property type="entry name" value="E3 UBIQUITIN-PROTEIN LIGASE SHPRH FAMILY MEMBER"/>
    <property type="match status" value="1"/>
</dbReference>
<dbReference type="InterPro" id="IPR048686">
    <property type="entry name" value="SHPRH_helical_1st"/>
</dbReference>
<dbReference type="SMART" id="SM00490">
    <property type="entry name" value="HELICc"/>
    <property type="match status" value="1"/>
</dbReference>
<reference evidence="10" key="2">
    <citation type="submission" date="2017-05" db="UniProtKB">
        <authorList>
            <consortium name="EnsemblMetazoa"/>
        </authorList>
    </citation>
    <scope>IDENTIFICATION</scope>
</reference>
<dbReference type="InterPro" id="IPR013083">
    <property type="entry name" value="Znf_RING/FYVE/PHD"/>
</dbReference>
<feature type="region of interest" description="Disordered" evidence="6">
    <location>
        <begin position="1"/>
        <end position="31"/>
    </location>
</feature>
<keyword evidence="1" id="KW-0479">Metal-binding</keyword>
<organism evidence="10">
    <name type="scientific">Amphimedon queenslandica</name>
    <name type="common">Sponge</name>
    <dbReference type="NCBI Taxonomy" id="400682"/>
    <lineage>
        <taxon>Eukaryota</taxon>
        <taxon>Metazoa</taxon>
        <taxon>Porifera</taxon>
        <taxon>Demospongiae</taxon>
        <taxon>Heteroscleromorpha</taxon>
        <taxon>Haplosclerida</taxon>
        <taxon>Niphatidae</taxon>
        <taxon>Amphimedon</taxon>
    </lineage>
</organism>
<dbReference type="InterPro" id="IPR001965">
    <property type="entry name" value="Znf_PHD"/>
</dbReference>
<dbReference type="InterPro" id="IPR038718">
    <property type="entry name" value="SNF2-like_sf"/>
</dbReference>
<dbReference type="EnsemblMetazoa" id="Aqu2.1.40022_001">
    <property type="protein sequence ID" value="Aqu2.1.40022_001"/>
    <property type="gene ID" value="Aqu2.1.40022"/>
</dbReference>
<evidence type="ECO:0008006" key="12">
    <source>
        <dbReference type="Google" id="ProtNLM"/>
    </source>
</evidence>
<dbReference type="eggNOG" id="KOG0298">
    <property type="taxonomic scope" value="Eukaryota"/>
</dbReference>
<dbReference type="SMART" id="SM00487">
    <property type="entry name" value="DEXDc"/>
    <property type="match status" value="1"/>
</dbReference>
<dbReference type="SMART" id="SM00184">
    <property type="entry name" value="RING"/>
    <property type="match status" value="1"/>
</dbReference>
<dbReference type="InterPro" id="IPR052583">
    <property type="entry name" value="ATP-helicase/E3_Ub-Ligase"/>
</dbReference>
<dbReference type="Pfam" id="PF21325">
    <property type="entry name" value="SHPRH_helical-1st"/>
    <property type="match status" value="1"/>
</dbReference>
<dbReference type="OrthoDB" id="423559at2759"/>
<dbReference type="KEGG" id="aqu:105316717"/>
<dbReference type="PROSITE" id="PS00518">
    <property type="entry name" value="ZF_RING_1"/>
    <property type="match status" value="1"/>
</dbReference>
<dbReference type="GO" id="GO:0005524">
    <property type="term" value="F:ATP binding"/>
    <property type="evidence" value="ECO:0007669"/>
    <property type="project" value="InterPro"/>
</dbReference>
<evidence type="ECO:0000259" key="8">
    <source>
        <dbReference type="PROSITE" id="PS51192"/>
    </source>
</evidence>
<evidence type="ECO:0000256" key="1">
    <source>
        <dbReference type="ARBA" id="ARBA00022723"/>
    </source>
</evidence>
<evidence type="ECO:0000256" key="3">
    <source>
        <dbReference type="ARBA" id="ARBA00022801"/>
    </source>
</evidence>
<dbReference type="InterPro" id="IPR011011">
    <property type="entry name" value="Znf_FYVE_PHD"/>
</dbReference>
<evidence type="ECO:0000259" key="7">
    <source>
        <dbReference type="PROSITE" id="PS50089"/>
    </source>
</evidence>
<evidence type="ECO:0000313" key="10">
    <source>
        <dbReference type="EnsemblMetazoa" id="Aqu2.1.40022_001"/>
    </source>
</evidence>
<protein>
    <recommendedName>
        <fullName evidence="12">E3 ubiquitin-protein ligase SHPRH</fullName>
    </recommendedName>
</protein>
<dbReference type="Gene3D" id="3.40.50.300">
    <property type="entry name" value="P-loop containing nucleotide triphosphate hydrolases"/>
    <property type="match status" value="1"/>
</dbReference>
<keyword evidence="4" id="KW-0862">Zinc</keyword>
<gene>
    <name evidence="10" type="primary">105316717</name>
</gene>
<name>A0A1X7VJ04_AMPQE</name>
<dbReference type="GO" id="GO:0005634">
    <property type="term" value="C:nucleus"/>
    <property type="evidence" value="ECO:0007669"/>
    <property type="project" value="TreeGrafter"/>
</dbReference>
<keyword evidence="3" id="KW-0378">Hydrolase</keyword>
<proteinExistence type="predicted"/>
<dbReference type="Pfam" id="PF00176">
    <property type="entry name" value="SNF2-rel_dom"/>
    <property type="match status" value="1"/>
</dbReference>
<dbReference type="Gene3D" id="3.40.50.10810">
    <property type="entry name" value="Tandem AAA-ATPase domain"/>
    <property type="match status" value="2"/>
</dbReference>
<dbReference type="Pfam" id="PF00271">
    <property type="entry name" value="Helicase_C"/>
    <property type="match status" value="1"/>
</dbReference>
<accession>A0A1X7VJ04</accession>
<dbReference type="InterPro" id="IPR049730">
    <property type="entry name" value="SNF2/RAD54-like_C"/>
</dbReference>
<dbReference type="InterPro" id="IPR001841">
    <property type="entry name" value="Znf_RING"/>
</dbReference>
<dbReference type="InterPro" id="IPR000330">
    <property type="entry name" value="SNF2_N"/>
</dbReference>
<dbReference type="InterPro" id="IPR017907">
    <property type="entry name" value="Znf_RING_CS"/>
</dbReference>
<evidence type="ECO:0000256" key="6">
    <source>
        <dbReference type="SAM" id="MobiDB-lite"/>
    </source>
</evidence>
<dbReference type="CDD" id="cd16569">
    <property type="entry name" value="RING-HC_SHPRH-like"/>
    <property type="match status" value="1"/>
</dbReference>
<reference evidence="11" key="1">
    <citation type="journal article" date="2010" name="Nature">
        <title>The Amphimedon queenslandica genome and the evolution of animal complexity.</title>
        <authorList>
            <person name="Srivastava M."/>
            <person name="Simakov O."/>
            <person name="Chapman J."/>
            <person name="Fahey B."/>
            <person name="Gauthier M.E."/>
            <person name="Mitros T."/>
            <person name="Richards G.S."/>
            <person name="Conaco C."/>
            <person name="Dacre M."/>
            <person name="Hellsten U."/>
            <person name="Larroux C."/>
            <person name="Putnam N.H."/>
            <person name="Stanke M."/>
            <person name="Adamska M."/>
            <person name="Darling A."/>
            <person name="Degnan S.M."/>
            <person name="Oakley T.H."/>
            <person name="Plachetzki D.C."/>
            <person name="Zhai Y."/>
            <person name="Adamski M."/>
            <person name="Calcino A."/>
            <person name="Cummins S.F."/>
            <person name="Goodstein D.M."/>
            <person name="Harris C."/>
            <person name="Jackson D.J."/>
            <person name="Leys S.P."/>
            <person name="Shu S."/>
            <person name="Woodcroft B.J."/>
            <person name="Vervoort M."/>
            <person name="Kosik K.S."/>
            <person name="Manning G."/>
            <person name="Degnan B.M."/>
            <person name="Rokhsar D.S."/>
        </authorList>
    </citation>
    <scope>NUCLEOTIDE SEQUENCE [LARGE SCALE GENOMIC DNA]</scope>
</reference>
<dbReference type="InterPro" id="IPR027417">
    <property type="entry name" value="P-loop_NTPase"/>
</dbReference>
<dbReference type="SUPFAM" id="SSF57903">
    <property type="entry name" value="FYVE/PHD zinc finger"/>
    <property type="match status" value="1"/>
</dbReference>
<dbReference type="SUPFAM" id="SSF52540">
    <property type="entry name" value="P-loop containing nucleoside triphosphate hydrolases"/>
    <property type="match status" value="2"/>
</dbReference>
<dbReference type="InterPro" id="IPR001650">
    <property type="entry name" value="Helicase_C-like"/>
</dbReference>
<dbReference type="PROSITE" id="PS51192">
    <property type="entry name" value="HELICASE_ATP_BIND_1"/>
    <property type="match status" value="1"/>
</dbReference>
<dbReference type="CDD" id="cd18793">
    <property type="entry name" value="SF2_C_SNF"/>
    <property type="match status" value="1"/>
</dbReference>
<dbReference type="InParanoid" id="A0A1X7VJ04"/>
<evidence type="ECO:0000313" key="11">
    <source>
        <dbReference type="Proteomes" id="UP000007879"/>
    </source>
</evidence>